<organism evidence="1 2">
    <name type="scientific">Escherichia coli</name>
    <dbReference type="NCBI Taxonomy" id="562"/>
    <lineage>
        <taxon>Bacteria</taxon>
        <taxon>Pseudomonadati</taxon>
        <taxon>Pseudomonadota</taxon>
        <taxon>Gammaproteobacteria</taxon>
        <taxon>Enterobacterales</taxon>
        <taxon>Enterobacteriaceae</taxon>
        <taxon>Escherichia</taxon>
    </lineage>
</organism>
<proteinExistence type="predicted"/>
<name>A0A085PBL6_ECOLX</name>
<accession>A0A085PBL6</accession>
<dbReference type="RefSeq" id="WP_023145611.1">
    <property type="nucleotide sequence ID" value="NZ_AP023427.1"/>
</dbReference>
<evidence type="ECO:0000313" key="1">
    <source>
        <dbReference type="EMBL" id="MQK27531.1"/>
    </source>
</evidence>
<gene>
    <name evidence="1" type="ORF">EIZ93_25480</name>
</gene>
<evidence type="ECO:0000313" key="2">
    <source>
        <dbReference type="Proteomes" id="UP000359125"/>
    </source>
</evidence>
<reference evidence="1 2" key="1">
    <citation type="journal article" date="2019" name="Environ. Health Perspect.">
        <title>Inter-host Transmission of Carbapenemase-Producing Escherichia coli among Humans and Backyard Animals.</title>
        <authorList>
            <person name="Li J."/>
            <person name="Bi Z."/>
            <person name="Ma S."/>
            <person name="Chen B."/>
            <person name="Cai C."/>
            <person name="He J."/>
            <person name="Schwarz S."/>
            <person name="Sun C."/>
            <person name="Zhou Y."/>
            <person name="Yin J."/>
            <person name="Hulth A."/>
            <person name="Wang Y."/>
            <person name="Shen Z."/>
            <person name="Wang S."/>
            <person name="Wu C."/>
            <person name="Nilsson L.E."/>
            <person name="Walsh T.R."/>
            <person name="Borjesson S."/>
            <person name="Shen J."/>
            <person name="Sun Q."/>
            <person name="Wang Y."/>
        </authorList>
    </citation>
    <scope>NUCLEOTIDE SEQUENCE [LARGE SCALE GENOMIC DNA]</scope>
    <source>
        <strain evidence="1 2">A016f</strain>
    </source>
</reference>
<protein>
    <submittedName>
        <fullName evidence="1">Transcriptional regulator</fullName>
    </submittedName>
</protein>
<dbReference type="AlphaFoldDB" id="A0A085PBL6"/>
<dbReference type="EMBL" id="RYCF01000225">
    <property type="protein sequence ID" value="MQK27531.1"/>
    <property type="molecule type" value="Genomic_DNA"/>
</dbReference>
<dbReference type="Proteomes" id="UP000359125">
    <property type="component" value="Unassembled WGS sequence"/>
</dbReference>
<comment type="caution">
    <text evidence="1">The sequence shown here is derived from an EMBL/GenBank/DDBJ whole genome shotgun (WGS) entry which is preliminary data.</text>
</comment>
<sequence>MNNEQMLIKCKDPRKCRFYAEYLNHKYPNEFPQFAPDNPQNCIRNVNAFLKEKYCNTSNNSFGVFGSTAEEALSKEINELEIIAGQAILPEESFLWLKTDELATFFTWTTIYLSKEDHTNFPEINHNSSGIKNGIEVRKRRTVTDETLNTYKKSNLPDNPSSHNERIKVIILYFDSCHSLINKNAKSIYLEELRQTWLKNKSACQKFKWLLPDDDEMCQWFWTRLKQKQDETHPVHNPVTRWFIPSSTKEYYLASLVAFALWKEAPDTIELFRTRINHAWHQKKQKDKYRNDGKKAINIHIRSNAKEMLDELRTVYGLRTGEFFEMLITEKYLEHKRRK</sequence>